<comment type="subcellular location">
    <subcellularLocation>
        <location evidence="1">Cell membrane</location>
        <topology evidence="1">Peripheral membrane protein</topology>
    </subcellularLocation>
</comment>
<dbReference type="InterPro" id="IPR017871">
    <property type="entry name" value="ABC_transporter-like_CS"/>
</dbReference>
<keyword evidence="7" id="KW-1278">Translocase</keyword>
<keyword evidence="3" id="KW-1003">Cell membrane</keyword>
<evidence type="ECO:0000313" key="10">
    <source>
        <dbReference type="EMBL" id="ASZ09435.1"/>
    </source>
</evidence>
<keyword evidence="6 10" id="KW-0067">ATP-binding</keyword>
<proteinExistence type="predicted"/>
<dbReference type="InterPro" id="IPR050107">
    <property type="entry name" value="ABC_carbohydrate_import_ATPase"/>
</dbReference>
<dbReference type="GO" id="GO:0005524">
    <property type="term" value="F:ATP binding"/>
    <property type="evidence" value="ECO:0007669"/>
    <property type="project" value="UniProtKB-KW"/>
</dbReference>
<organism evidence="10 11">
    <name type="scientific">Mesoplasma chauliocola</name>
    <dbReference type="NCBI Taxonomy" id="216427"/>
    <lineage>
        <taxon>Bacteria</taxon>
        <taxon>Bacillati</taxon>
        <taxon>Mycoplasmatota</taxon>
        <taxon>Mollicutes</taxon>
        <taxon>Entomoplasmatales</taxon>
        <taxon>Entomoplasmataceae</taxon>
        <taxon>Mesoplasma</taxon>
    </lineage>
</organism>
<dbReference type="Pfam" id="PF00005">
    <property type="entry name" value="ABC_tran"/>
    <property type="match status" value="2"/>
</dbReference>
<dbReference type="SMART" id="SM00382">
    <property type="entry name" value="AAA"/>
    <property type="match status" value="1"/>
</dbReference>
<keyword evidence="4" id="KW-0677">Repeat</keyword>
<dbReference type="AlphaFoldDB" id="A0A249SP35"/>
<dbReference type="PROSITE" id="PS00211">
    <property type="entry name" value="ABC_TRANSPORTER_1"/>
    <property type="match status" value="2"/>
</dbReference>
<feature type="domain" description="ABC transporter" evidence="9">
    <location>
        <begin position="7"/>
        <end position="244"/>
    </location>
</feature>
<dbReference type="CDD" id="cd03215">
    <property type="entry name" value="ABC_Carb_Monos_II"/>
    <property type="match status" value="1"/>
</dbReference>
<keyword evidence="8" id="KW-0472">Membrane</keyword>
<dbReference type="InterPro" id="IPR003439">
    <property type="entry name" value="ABC_transporter-like_ATP-bd"/>
</dbReference>
<feature type="domain" description="ABC transporter" evidence="9">
    <location>
        <begin position="263"/>
        <end position="509"/>
    </location>
</feature>
<protein>
    <submittedName>
        <fullName evidence="10">ABC transporter ATP-binding protein</fullName>
    </submittedName>
</protein>
<dbReference type="CDD" id="cd03216">
    <property type="entry name" value="ABC_Carb_Monos_I"/>
    <property type="match status" value="1"/>
</dbReference>
<gene>
    <name evidence="10" type="ORF">CK556_03730</name>
</gene>
<evidence type="ECO:0000256" key="6">
    <source>
        <dbReference type="ARBA" id="ARBA00022840"/>
    </source>
</evidence>
<evidence type="ECO:0000256" key="3">
    <source>
        <dbReference type="ARBA" id="ARBA00022475"/>
    </source>
</evidence>
<dbReference type="SUPFAM" id="SSF52540">
    <property type="entry name" value="P-loop containing nucleoside triphosphate hydrolases"/>
    <property type="match status" value="2"/>
</dbReference>
<evidence type="ECO:0000256" key="2">
    <source>
        <dbReference type="ARBA" id="ARBA00022448"/>
    </source>
</evidence>
<evidence type="ECO:0000256" key="8">
    <source>
        <dbReference type="ARBA" id="ARBA00023136"/>
    </source>
</evidence>
<evidence type="ECO:0000256" key="5">
    <source>
        <dbReference type="ARBA" id="ARBA00022741"/>
    </source>
</evidence>
<keyword evidence="5" id="KW-0547">Nucleotide-binding</keyword>
<evidence type="ECO:0000256" key="7">
    <source>
        <dbReference type="ARBA" id="ARBA00022967"/>
    </source>
</evidence>
<evidence type="ECO:0000256" key="4">
    <source>
        <dbReference type="ARBA" id="ARBA00022737"/>
    </source>
</evidence>
<dbReference type="EMBL" id="CP023173">
    <property type="protein sequence ID" value="ASZ09435.1"/>
    <property type="molecule type" value="Genomic_DNA"/>
</dbReference>
<dbReference type="Proteomes" id="UP000232229">
    <property type="component" value="Chromosome"/>
</dbReference>
<keyword evidence="2" id="KW-0813">Transport</keyword>
<reference evidence="10 11" key="1">
    <citation type="submission" date="2017-08" db="EMBL/GenBank/DDBJ databases">
        <title>Complete Genome Sequence of Mesoplasma chauliocola.</title>
        <authorList>
            <person name="Knight T.F.Jr."/>
            <person name="Citino T."/>
        </authorList>
    </citation>
    <scope>NUCLEOTIDE SEQUENCE [LARGE SCALE GENOMIC DNA]</scope>
    <source>
        <strain evidence="10 11">CHPA-2</strain>
    </source>
</reference>
<sequence length="514" mass="57189">MKKINAVEMNNISMIFNKTIVANKDINLEVRKGEIHALMGENGAGKSTLMSILFGIYEPTEGTIKINGKEEIITTPVKATRLGIGMVHQHFKLVDIFPVWKNIVLGAEDTKFKQIINKKKIIEDLTKLMKEYNLEVDLNAKVKNISVGMKQRVEILKILYRKAEIMVFDEPTAVLTPSEIDGLLKVLKELQAMGKTIILITHKMAEIKAVADRATVIRRGQYIGTYDVKKTSIEELAEAMVGRKLVEVKNKYKKNTNDATLIIENINVKKHSNHKVMGLKDFSLEVKPGEIVGIAGVEGNGQIELAEAITGMVKVESGKITINRVDITNESVNKRYNKYKMGYIPEDRHKYGLVLDANLITNVALQDISSKKYSKHGIINQEKLQTNAQAVISKFDVRNADSGFAIARQLSGGNQQKMIVGRELSRENDFIIIFQPTRGLDIGSIEFIHAEILKARDEGKTIILISYELSEILSLSDRIVVLNSGSKVGEVSGKEATREIVGKMMVSAGGITNE</sequence>
<name>A0A249SP35_9MOLU</name>
<dbReference type="KEGG" id="mchc:CK556_03730"/>
<evidence type="ECO:0000313" key="11">
    <source>
        <dbReference type="Proteomes" id="UP000232229"/>
    </source>
</evidence>
<evidence type="ECO:0000256" key="1">
    <source>
        <dbReference type="ARBA" id="ARBA00004202"/>
    </source>
</evidence>
<dbReference type="GO" id="GO:0016887">
    <property type="term" value="F:ATP hydrolysis activity"/>
    <property type="evidence" value="ECO:0007669"/>
    <property type="project" value="InterPro"/>
</dbReference>
<dbReference type="GO" id="GO:0005886">
    <property type="term" value="C:plasma membrane"/>
    <property type="evidence" value="ECO:0007669"/>
    <property type="project" value="UniProtKB-SubCell"/>
</dbReference>
<dbReference type="STRING" id="1336232.GCA_000518825_01051"/>
<dbReference type="PROSITE" id="PS50893">
    <property type="entry name" value="ABC_TRANSPORTER_2"/>
    <property type="match status" value="2"/>
</dbReference>
<dbReference type="FunFam" id="3.40.50.300:FF:000127">
    <property type="entry name" value="Ribose import ATP-binding protein RbsA"/>
    <property type="match status" value="1"/>
</dbReference>
<keyword evidence="11" id="KW-1185">Reference proteome</keyword>
<evidence type="ECO:0000259" key="9">
    <source>
        <dbReference type="PROSITE" id="PS50893"/>
    </source>
</evidence>
<dbReference type="InterPro" id="IPR027417">
    <property type="entry name" value="P-loop_NTPase"/>
</dbReference>
<dbReference type="InterPro" id="IPR003593">
    <property type="entry name" value="AAA+_ATPase"/>
</dbReference>
<dbReference type="Gene3D" id="3.40.50.300">
    <property type="entry name" value="P-loop containing nucleotide triphosphate hydrolases"/>
    <property type="match status" value="2"/>
</dbReference>
<dbReference type="PANTHER" id="PTHR43790">
    <property type="entry name" value="CARBOHYDRATE TRANSPORT ATP-BINDING PROTEIN MG119-RELATED"/>
    <property type="match status" value="1"/>
</dbReference>
<dbReference type="RefSeq" id="WP_027875497.1">
    <property type="nucleotide sequence ID" value="NZ_CP023173.1"/>
</dbReference>
<accession>A0A249SP35</accession>
<dbReference type="PANTHER" id="PTHR43790:SF4">
    <property type="entry name" value="GUANOSINE IMPORT ATP-BINDING PROTEIN NUPO"/>
    <property type="match status" value="1"/>
</dbReference>